<evidence type="ECO:0000313" key="8">
    <source>
        <dbReference type="EMBL" id="AIH04365.1"/>
    </source>
</evidence>
<evidence type="ECO:0000256" key="5">
    <source>
        <dbReference type="ARBA" id="ARBA00038121"/>
    </source>
</evidence>
<dbReference type="eggNOG" id="COG2605">
    <property type="taxonomic scope" value="Bacteria"/>
</dbReference>
<feature type="domain" description="GHMP kinase N-terminal" evidence="6">
    <location>
        <begin position="79"/>
        <end position="167"/>
    </location>
</feature>
<dbReference type="PaxDb" id="289377-HL41_06285"/>
<dbReference type="PIRSF" id="PIRSF036406">
    <property type="entry name" value="Hept_kin"/>
    <property type="match status" value="1"/>
</dbReference>
<dbReference type="SUPFAM" id="SSF55060">
    <property type="entry name" value="GHMP Kinase, C-terminal domain"/>
    <property type="match status" value="1"/>
</dbReference>
<dbReference type="PANTHER" id="PTHR32463:SF0">
    <property type="entry name" value="L-FUCOSE KINASE"/>
    <property type="match status" value="1"/>
</dbReference>
<dbReference type="GO" id="GO:0050201">
    <property type="term" value="F:fucokinase activity"/>
    <property type="evidence" value="ECO:0007669"/>
    <property type="project" value="TreeGrafter"/>
</dbReference>
<dbReference type="InterPro" id="IPR052203">
    <property type="entry name" value="GHMP_Kinase-Related"/>
</dbReference>
<feature type="domain" description="GHMP kinase C-terminal" evidence="7">
    <location>
        <begin position="241"/>
        <end position="322"/>
    </location>
</feature>
<organism evidence="8 9">
    <name type="scientific">Thermodesulfobacterium commune DSM 2178</name>
    <dbReference type="NCBI Taxonomy" id="289377"/>
    <lineage>
        <taxon>Bacteria</taxon>
        <taxon>Pseudomonadati</taxon>
        <taxon>Thermodesulfobacteriota</taxon>
        <taxon>Thermodesulfobacteria</taxon>
        <taxon>Thermodesulfobacteriales</taxon>
        <taxon>Thermodesulfobacteriaceae</taxon>
        <taxon>Thermodesulfobacterium</taxon>
    </lineage>
</organism>
<evidence type="ECO:0000256" key="1">
    <source>
        <dbReference type="ARBA" id="ARBA00022679"/>
    </source>
</evidence>
<dbReference type="InterPro" id="IPR006204">
    <property type="entry name" value="GHMP_kinase_N_dom"/>
</dbReference>
<dbReference type="HOGENOM" id="CLU_048558_1_0_0"/>
<dbReference type="SUPFAM" id="SSF54211">
    <property type="entry name" value="Ribosomal protein S5 domain 2-like"/>
    <property type="match status" value="1"/>
</dbReference>
<protein>
    <submittedName>
        <fullName evidence="8">Dehydrogenase</fullName>
    </submittedName>
</protein>
<dbReference type="GO" id="GO:0005524">
    <property type="term" value="F:ATP binding"/>
    <property type="evidence" value="ECO:0007669"/>
    <property type="project" value="UniProtKB-KW"/>
</dbReference>
<keyword evidence="4" id="KW-0067">ATP-binding</keyword>
<comment type="similarity">
    <text evidence="5">Belongs to the GHMP kinase family.</text>
</comment>
<keyword evidence="9" id="KW-1185">Reference proteome</keyword>
<dbReference type="EMBL" id="CP008796">
    <property type="protein sequence ID" value="AIH04365.1"/>
    <property type="molecule type" value="Genomic_DNA"/>
</dbReference>
<dbReference type="STRING" id="289377.HL41_06285"/>
<dbReference type="PANTHER" id="PTHR32463">
    <property type="entry name" value="L-FUCOSE KINASE"/>
    <property type="match status" value="1"/>
</dbReference>
<dbReference type="InterPro" id="IPR036554">
    <property type="entry name" value="GHMP_kinase_C_sf"/>
</dbReference>
<dbReference type="AlphaFoldDB" id="A0A075WTQ9"/>
<reference evidence="8 9" key="1">
    <citation type="journal article" date="2015" name="Genome Announc.">
        <title>Genome Sequence of a Sulfate-Reducing Thermophilic Bacterium, Thermodesulfobacterium commune DSM 2178T (Phylum Thermodesulfobacteria).</title>
        <authorList>
            <person name="Bhatnagar S."/>
            <person name="Badger J.H."/>
            <person name="Madupu R."/>
            <person name="Khouri H.M."/>
            <person name="O'Connor E.M."/>
            <person name="Robb F.T."/>
            <person name="Ward N.L."/>
            <person name="Eisen J.A."/>
        </authorList>
    </citation>
    <scope>NUCLEOTIDE SEQUENCE [LARGE SCALE GENOMIC DNA]</scope>
    <source>
        <strain evidence="8 9">DSM 2178</strain>
    </source>
</reference>
<keyword evidence="2" id="KW-0547">Nucleotide-binding</keyword>
<dbReference type="GO" id="GO:0042352">
    <property type="term" value="P:GDP-L-fucose salvage"/>
    <property type="evidence" value="ECO:0007669"/>
    <property type="project" value="TreeGrafter"/>
</dbReference>
<dbReference type="InterPro" id="IPR014606">
    <property type="entry name" value="Heptose_7-P_kinase"/>
</dbReference>
<evidence type="ECO:0000256" key="2">
    <source>
        <dbReference type="ARBA" id="ARBA00022741"/>
    </source>
</evidence>
<evidence type="ECO:0000256" key="4">
    <source>
        <dbReference type="ARBA" id="ARBA00022840"/>
    </source>
</evidence>
<evidence type="ECO:0000313" key="9">
    <source>
        <dbReference type="Proteomes" id="UP000028481"/>
    </source>
</evidence>
<sequence length="340" mass="38012">MIIRSCAPLRLGLAGGGTDVSPYSDLYGGAVLNATISMYAYATLEPRDDGKIVFNSVDTQKKVVLDSNEYLEIEGELDLLKGIYNRIVRDFTKTPLSFELTTYVDAPPGSGLGSSSTLVVAVLGAFVEWLRLPLGEYEIAHLAFEIERKDLKMAGGKQDQYAATFGGFNFMEFYDNDRVIVNPLRIKPEIINELQFRLLLYYTGTSRLSSKIIEAQMKNVIEKKEKSVEAMHKLKEQAILMKEAILKGELDKVGEILDYGWQYKKQMAEGITNPVIEEIYETAKKAGAIGGKISGAGGGGFMMLYCPENTRYKVIEALQKFGGEFRRYQFTKYGLETWKA</sequence>
<evidence type="ECO:0000256" key="3">
    <source>
        <dbReference type="ARBA" id="ARBA00022777"/>
    </source>
</evidence>
<dbReference type="PRINTS" id="PR00960">
    <property type="entry name" value="LMBPPROTEIN"/>
</dbReference>
<dbReference type="RefSeq" id="WP_022855400.1">
    <property type="nucleotide sequence ID" value="NZ_CP008796.1"/>
</dbReference>
<dbReference type="OrthoDB" id="9812992at2"/>
<dbReference type="Gene3D" id="3.30.230.120">
    <property type="match status" value="1"/>
</dbReference>
<accession>A0A075WTQ9</accession>
<evidence type="ECO:0000259" key="6">
    <source>
        <dbReference type="Pfam" id="PF00288"/>
    </source>
</evidence>
<gene>
    <name evidence="8" type="ORF">HL41_06285</name>
</gene>
<dbReference type="InterPro" id="IPR020568">
    <property type="entry name" value="Ribosomal_Su5_D2-typ_SF"/>
</dbReference>
<dbReference type="Pfam" id="PF00288">
    <property type="entry name" value="GHMP_kinases_N"/>
    <property type="match status" value="1"/>
</dbReference>
<keyword evidence="3" id="KW-0418">Kinase</keyword>
<keyword evidence="1" id="KW-0808">Transferase</keyword>
<dbReference type="InterPro" id="IPR001174">
    <property type="entry name" value="HddA/FKP"/>
</dbReference>
<dbReference type="Pfam" id="PF08544">
    <property type="entry name" value="GHMP_kinases_C"/>
    <property type="match status" value="1"/>
</dbReference>
<proteinExistence type="inferred from homology"/>
<dbReference type="InterPro" id="IPR013750">
    <property type="entry name" value="GHMP_kinase_C_dom"/>
</dbReference>
<name>A0A075WTQ9_9BACT</name>
<evidence type="ECO:0000259" key="7">
    <source>
        <dbReference type="Pfam" id="PF08544"/>
    </source>
</evidence>
<dbReference type="Proteomes" id="UP000028481">
    <property type="component" value="Chromosome"/>
</dbReference>
<dbReference type="KEGG" id="tcm:HL41_06285"/>